<sequence>MRVKKARKFETGLNPDIQEAIAPLNISDYHEIVDRALNIERTLGFTRAKRAQMSLSRPPVPQWQAGRFPSTSGGGKFFRTDMRSIAYTPRPQTQGFMPRPFITGQRPQPRPGVRPTQYMPPQQQPVQAISRYCTFCGMTGHTEEVCRKRKGTCFACGAQGHQMRDCPKKKGFVATTGDISGTGIGTGRRVNKPTIKARAFALGQDEVQGSPAVVGDEEKIELTVYKLDREADHWWKTIKDSKTVEQRKSMTWDQFKDLFFDRYFLNLWQGDNESVTEYELVADEKDRVQMFTWCLKPSIRQRIAPVLIETYVQYVDIAKTIEVEARDYRERKDAMAGKRDRPELSQSHMAQGDRKHRQSSSSTFFWPEGPRSDTGSGSE</sequence>
<dbReference type="PANTHER" id="PTHR34482:SF36">
    <property type="entry name" value="RETROTRANSPOSON GAG DOMAIN-CONTAINING PROTEIN"/>
    <property type="match status" value="1"/>
</dbReference>
<feature type="domain" description="CCHC-type" evidence="3">
    <location>
        <begin position="153"/>
        <end position="168"/>
    </location>
</feature>
<feature type="region of interest" description="Disordered" evidence="2">
    <location>
        <begin position="89"/>
        <end position="120"/>
    </location>
</feature>
<name>A0AA89BAV1_9ASTE</name>
<evidence type="ECO:0000313" key="4">
    <source>
        <dbReference type="EMBL" id="KAK3033598.1"/>
    </source>
</evidence>
<dbReference type="PROSITE" id="PS50158">
    <property type="entry name" value="ZF_CCHC"/>
    <property type="match status" value="1"/>
</dbReference>
<keyword evidence="1" id="KW-0862">Zinc</keyword>
<evidence type="ECO:0000313" key="5">
    <source>
        <dbReference type="Proteomes" id="UP001188597"/>
    </source>
</evidence>
<dbReference type="Gene3D" id="4.10.60.10">
    <property type="entry name" value="Zinc finger, CCHC-type"/>
    <property type="match status" value="1"/>
</dbReference>
<dbReference type="PANTHER" id="PTHR34482">
    <property type="entry name" value="DNA DAMAGE-INDUCIBLE PROTEIN 1-LIKE"/>
    <property type="match status" value="1"/>
</dbReference>
<dbReference type="SUPFAM" id="SSF57756">
    <property type="entry name" value="Retrovirus zinc finger-like domains"/>
    <property type="match status" value="1"/>
</dbReference>
<dbReference type="GO" id="GO:0008270">
    <property type="term" value="F:zinc ion binding"/>
    <property type="evidence" value="ECO:0007669"/>
    <property type="project" value="UniProtKB-KW"/>
</dbReference>
<feature type="region of interest" description="Disordered" evidence="2">
    <location>
        <begin position="332"/>
        <end position="379"/>
    </location>
</feature>
<dbReference type="Proteomes" id="UP001188597">
    <property type="component" value="Unassembled WGS sequence"/>
</dbReference>
<gene>
    <name evidence="4" type="ORF">RJ639_034714</name>
</gene>
<dbReference type="AlphaFoldDB" id="A0AA89BAV1"/>
<evidence type="ECO:0000256" key="1">
    <source>
        <dbReference type="PROSITE-ProRule" id="PRU00047"/>
    </source>
</evidence>
<dbReference type="SMART" id="SM00343">
    <property type="entry name" value="ZnF_C2HC"/>
    <property type="match status" value="2"/>
</dbReference>
<evidence type="ECO:0000259" key="3">
    <source>
        <dbReference type="PROSITE" id="PS50158"/>
    </source>
</evidence>
<dbReference type="EMBL" id="JAVXUP010000229">
    <property type="protein sequence ID" value="KAK3033598.1"/>
    <property type="molecule type" value="Genomic_DNA"/>
</dbReference>
<dbReference type="InterPro" id="IPR036875">
    <property type="entry name" value="Znf_CCHC_sf"/>
</dbReference>
<organism evidence="4 5">
    <name type="scientific">Escallonia herrerae</name>
    <dbReference type="NCBI Taxonomy" id="1293975"/>
    <lineage>
        <taxon>Eukaryota</taxon>
        <taxon>Viridiplantae</taxon>
        <taxon>Streptophyta</taxon>
        <taxon>Embryophyta</taxon>
        <taxon>Tracheophyta</taxon>
        <taxon>Spermatophyta</taxon>
        <taxon>Magnoliopsida</taxon>
        <taxon>eudicotyledons</taxon>
        <taxon>Gunneridae</taxon>
        <taxon>Pentapetalae</taxon>
        <taxon>asterids</taxon>
        <taxon>campanulids</taxon>
        <taxon>Escalloniales</taxon>
        <taxon>Escalloniaceae</taxon>
        <taxon>Escallonia</taxon>
    </lineage>
</organism>
<dbReference type="Pfam" id="PF00098">
    <property type="entry name" value="zf-CCHC"/>
    <property type="match status" value="1"/>
</dbReference>
<evidence type="ECO:0000256" key="2">
    <source>
        <dbReference type="SAM" id="MobiDB-lite"/>
    </source>
</evidence>
<dbReference type="InterPro" id="IPR001878">
    <property type="entry name" value="Znf_CCHC"/>
</dbReference>
<feature type="compositionally biased region" description="Basic and acidic residues" evidence="2">
    <location>
        <begin position="332"/>
        <end position="343"/>
    </location>
</feature>
<feature type="region of interest" description="Disordered" evidence="2">
    <location>
        <begin position="56"/>
        <end position="75"/>
    </location>
</feature>
<accession>A0AA89BAV1</accession>
<feature type="compositionally biased region" description="Low complexity" evidence="2">
    <location>
        <begin position="103"/>
        <end position="117"/>
    </location>
</feature>
<keyword evidence="1" id="KW-0479">Metal-binding</keyword>
<keyword evidence="1" id="KW-0863">Zinc-finger</keyword>
<dbReference type="GO" id="GO:0003676">
    <property type="term" value="F:nucleic acid binding"/>
    <property type="evidence" value="ECO:0007669"/>
    <property type="project" value="InterPro"/>
</dbReference>
<proteinExistence type="predicted"/>
<keyword evidence="5" id="KW-1185">Reference proteome</keyword>
<reference evidence="4" key="1">
    <citation type="submission" date="2022-12" db="EMBL/GenBank/DDBJ databases">
        <title>Draft genome assemblies for two species of Escallonia (Escalloniales).</title>
        <authorList>
            <person name="Chanderbali A."/>
            <person name="Dervinis C."/>
            <person name="Anghel I."/>
            <person name="Soltis D."/>
            <person name="Soltis P."/>
            <person name="Zapata F."/>
        </authorList>
    </citation>
    <scope>NUCLEOTIDE SEQUENCE</scope>
    <source>
        <strain evidence="4">UCBG64.0493</strain>
        <tissue evidence="4">Leaf</tissue>
    </source>
</reference>
<protein>
    <recommendedName>
        <fullName evidence="3">CCHC-type domain-containing protein</fullName>
    </recommendedName>
</protein>
<comment type="caution">
    <text evidence="4">The sequence shown here is derived from an EMBL/GenBank/DDBJ whole genome shotgun (WGS) entry which is preliminary data.</text>
</comment>